<organism evidence="9 10">
    <name type="scientific">Zasmidium cellare</name>
    <name type="common">Wine cellar mold</name>
    <name type="synonym">Racodium cellare</name>
    <dbReference type="NCBI Taxonomy" id="395010"/>
    <lineage>
        <taxon>Eukaryota</taxon>
        <taxon>Fungi</taxon>
        <taxon>Dikarya</taxon>
        <taxon>Ascomycota</taxon>
        <taxon>Pezizomycotina</taxon>
        <taxon>Dothideomycetes</taxon>
        <taxon>Dothideomycetidae</taxon>
        <taxon>Mycosphaerellales</taxon>
        <taxon>Mycosphaerellaceae</taxon>
        <taxon>Zasmidium</taxon>
    </lineage>
</organism>
<evidence type="ECO:0000313" key="9">
    <source>
        <dbReference type="EMBL" id="KAK4499214.1"/>
    </source>
</evidence>
<evidence type="ECO:0000256" key="4">
    <source>
        <dbReference type="ARBA" id="ARBA00022989"/>
    </source>
</evidence>
<evidence type="ECO:0000256" key="7">
    <source>
        <dbReference type="SAM" id="Phobius"/>
    </source>
</evidence>
<feature type="domain" description="Major facilitator superfamily (MFS) profile" evidence="8">
    <location>
        <begin position="53"/>
        <end position="575"/>
    </location>
</feature>
<feature type="transmembrane region" description="Helical" evidence="7">
    <location>
        <begin position="254"/>
        <end position="275"/>
    </location>
</feature>
<dbReference type="InterPro" id="IPR053791">
    <property type="entry name" value="MFS_Tri12-like"/>
</dbReference>
<protein>
    <recommendedName>
        <fullName evidence="8">Major facilitator superfamily (MFS) profile domain-containing protein</fullName>
    </recommendedName>
</protein>
<feature type="transmembrane region" description="Helical" evidence="7">
    <location>
        <begin position="372"/>
        <end position="389"/>
    </location>
</feature>
<dbReference type="InterPro" id="IPR020846">
    <property type="entry name" value="MFS_dom"/>
</dbReference>
<proteinExistence type="predicted"/>
<evidence type="ECO:0000256" key="3">
    <source>
        <dbReference type="ARBA" id="ARBA00022692"/>
    </source>
</evidence>
<gene>
    <name evidence="9" type="ORF">PRZ48_009727</name>
</gene>
<dbReference type="InterPro" id="IPR036259">
    <property type="entry name" value="MFS_trans_sf"/>
</dbReference>
<feature type="compositionally biased region" description="Polar residues" evidence="6">
    <location>
        <begin position="21"/>
        <end position="31"/>
    </location>
</feature>
<keyword evidence="3 7" id="KW-0812">Transmembrane</keyword>
<sequence>MLSFLQKFKKSGPEPSKDDASNGSGIESNESLDFSKGNLTYENEEEEPQFHWRTIVACVTMFMLNFVQVVALEGPPAVLTYIGKDLNAETTETWIPNSLSLVQAVVGPMIASSSDLFQARKILLVSCCTLSFIGCAIAPGAQEIGRLIAAQTLIGFGFACAPLAYSIPAEILPRRWRSIVQGVVNIAAALGAIAGPLIIGALVEGDQMDGWRDFYWIQMALWGVTILGLLFGYMPPKRITAVDSLKWWQKVLKLDLIGFFLLLAGLVLTLVGLTMGGTEYPWSDSRVIGTLVSGLVVLHLFLLYEWKGTSVGILNHELFRGGEGREGLGRTFAICLLLIFLEGALLFSYMIFYPIMTATLFETDPFLQVLRAQPFWIANGIVTGLYGLYSTRFRSFRIPMAFGFTLFTAGIVGFATIEPGDSTNALIFSGLAGIGFGGPLVLIISAVQLAVPHHLICTATAVAISARGIAAAVFTASLTAALDSQESTLVPQDVSAAVVQAGLPSSSVDAFLAALSSENITAVAAVPGITPEIAEAGLTAFKQAMADSIRIVWEITAPFGAVAVIACIFLGSLKKVMDFKVQAPMEKLQAKVPRS</sequence>
<dbReference type="PROSITE" id="PS50850">
    <property type="entry name" value="MFS"/>
    <property type="match status" value="1"/>
</dbReference>
<keyword evidence="2" id="KW-0813">Transport</keyword>
<dbReference type="PANTHER" id="PTHR23501">
    <property type="entry name" value="MAJOR FACILITATOR SUPERFAMILY"/>
    <property type="match status" value="1"/>
</dbReference>
<feature type="transmembrane region" description="Helical" evidence="7">
    <location>
        <begin position="179"/>
        <end position="203"/>
    </location>
</feature>
<feature type="transmembrane region" description="Helical" evidence="7">
    <location>
        <begin position="455"/>
        <end position="482"/>
    </location>
</feature>
<reference evidence="9 10" key="1">
    <citation type="journal article" date="2023" name="G3 (Bethesda)">
        <title>A chromosome-level genome assembly of Zasmidium syzygii isolated from banana leaves.</title>
        <authorList>
            <person name="van Westerhoven A.C."/>
            <person name="Mehrabi R."/>
            <person name="Talebi R."/>
            <person name="Steentjes M.B.F."/>
            <person name="Corcolon B."/>
            <person name="Chong P.A."/>
            <person name="Kema G.H.J."/>
            <person name="Seidl M.F."/>
        </authorList>
    </citation>
    <scope>NUCLEOTIDE SEQUENCE [LARGE SCALE GENOMIC DNA]</scope>
    <source>
        <strain evidence="9 10">P124</strain>
    </source>
</reference>
<feature type="region of interest" description="Disordered" evidence="6">
    <location>
        <begin position="1"/>
        <end position="31"/>
    </location>
</feature>
<name>A0ABR0ECX0_ZASCE</name>
<feature type="transmembrane region" description="Helical" evidence="7">
    <location>
        <begin position="423"/>
        <end position="443"/>
    </location>
</feature>
<evidence type="ECO:0000256" key="1">
    <source>
        <dbReference type="ARBA" id="ARBA00004141"/>
    </source>
</evidence>
<evidence type="ECO:0000256" key="5">
    <source>
        <dbReference type="ARBA" id="ARBA00023136"/>
    </source>
</evidence>
<evidence type="ECO:0000256" key="2">
    <source>
        <dbReference type="ARBA" id="ARBA00022448"/>
    </source>
</evidence>
<comment type="subcellular location">
    <subcellularLocation>
        <location evidence="1">Membrane</location>
        <topology evidence="1">Multi-pass membrane protein</topology>
    </subcellularLocation>
</comment>
<feature type="transmembrane region" description="Helical" evidence="7">
    <location>
        <begin position="396"/>
        <end position="417"/>
    </location>
</feature>
<dbReference type="Pfam" id="PF06609">
    <property type="entry name" value="TRI12"/>
    <property type="match status" value="1"/>
</dbReference>
<dbReference type="Proteomes" id="UP001305779">
    <property type="component" value="Unassembled WGS sequence"/>
</dbReference>
<feature type="compositionally biased region" description="Basic and acidic residues" evidence="6">
    <location>
        <begin position="11"/>
        <end position="20"/>
    </location>
</feature>
<dbReference type="EMBL" id="JAXOVC010000007">
    <property type="protein sequence ID" value="KAK4499214.1"/>
    <property type="molecule type" value="Genomic_DNA"/>
</dbReference>
<keyword evidence="5 7" id="KW-0472">Membrane</keyword>
<evidence type="ECO:0000313" key="10">
    <source>
        <dbReference type="Proteomes" id="UP001305779"/>
    </source>
</evidence>
<accession>A0ABR0ECX0</accession>
<feature type="transmembrane region" description="Helical" evidence="7">
    <location>
        <begin position="327"/>
        <end position="352"/>
    </location>
</feature>
<feature type="transmembrane region" description="Helical" evidence="7">
    <location>
        <begin position="551"/>
        <end position="573"/>
    </location>
</feature>
<dbReference type="PANTHER" id="PTHR23501:SF195">
    <property type="entry name" value="PEP5"/>
    <property type="match status" value="1"/>
</dbReference>
<evidence type="ECO:0000259" key="8">
    <source>
        <dbReference type="PROSITE" id="PS50850"/>
    </source>
</evidence>
<feature type="transmembrane region" description="Helical" evidence="7">
    <location>
        <begin position="147"/>
        <end position="167"/>
    </location>
</feature>
<feature type="transmembrane region" description="Helical" evidence="7">
    <location>
        <begin position="122"/>
        <end position="141"/>
    </location>
</feature>
<evidence type="ECO:0000256" key="6">
    <source>
        <dbReference type="SAM" id="MobiDB-lite"/>
    </source>
</evidence>
<keyword evidence="4 7" id="KW-1133">Transmembrane helix</keyword>
<feature type="transmembrane region" description="Helical" evidence="7">
    <location>
        <begin position="287"/>
        <end position="306"/>
    </location>
</feature>
<dbReference type="Gene3D" id="1.20.1250.20">
    <property type="entry name" value="MFS general substrate transporter like domains"/>
    <property type="match status" value="1"/>
</dbReference>
<dbReference type="InterPro" id="IPR010573">
    <property type="entry name" value="MFS_Str1/Tri12-like"/>
</dbReference>
<comment type="caution">
    <text evidence="9">The sequence shown here is derived from an EMBL/GenBank/DDBJ whole genome shotgun (WGS) entry which is preliminary data.</text>
</comment>
<feature type="transmembrane region" description="Helical" evidence="7">
    <location>
        <begin position="215"/>
        <end position="233"/>
    </location>
</feature>
<dbReference type="CDD" id="cd06179">
    <property type="entry name" value="MFS_TRI12_like"/>
    <property type="match status" value="1"/>
</dbReference>
<dbReference type="SUPFAM" id="SSF103473">
    <property type="entry name" value="MFS general substrate transporter"/>
    <property type="match status" value="1"/>
</dbReference>
<keyword evidence="10" id="KW-1185">Reference proteome</keyword>